<comment type="similarity">
    <text evidence="2 5">Belongs to the pseudouridine synthase TruB family. Type 1 subfamily.</text>
</comment>
<evidence type="ECO:0000256" key="5">
    <source>
        <dbReference type="HAMAP-Rule" id="MF_01080"/>
    </source>
</evidence>
<dbReference type="GO" id="GO:0003723">
    <property type="term" value="F:RNA binding"/>
    <property type="evidence" value="ECO:0007669"/>
    <property type="project" value="InterPro"/>
</dbReference>
<accession>A0AAU6PHM8</accession>
<dbReference type="InterPro" id="IPR014780">
    <property type="entry name" value="tRNA_psdUridine_synth_TruB"/>
</dbReference>
<name>A0AAU6PHM8_9GAMM</name>
<evidence type="ECO:0000256" key="3">
    <source>
        <dbReference type="ARBA" id="ARBA00022694"/>
    </source>
</evidence>
<feature type="domain" description="Pseudouridine synthase II N-terminal" evidence="6">
    <location>
        <begin position="33"/>
        <end position="180"/>
    </location>
</feature>
<dbReference type="Gene3D" id="2.30.130.10">
    <property type="entry name" value="PUA domain"/>
    <property type="match status" value="1"/>
</dbReference>
<reference evidence="9" key="1">
    <citation type="submission" date="2023-10" db="EMBL/GenBank/DDBJ databases">
        <title>The first scallop-associated chemosynthetic bacterial symbiont.</title>
        <authorList>
            <person name="Lin Y.-T."/>
            <person name="Sun J."/>
            <person name="Ip J.C.-H."/>
            <person name="He X."/>
            <person name="Gao Z.-M."/>
            <person name="Perez M."/>
            <person name="Xu T."/>
            <person name="Qian P.-Y."/>
            <person name="Qiu J.-W."/>
        </authorList>
    </citation>
    <scope>NUCLEOTIDE SEQUENCE</scope>
    <source>
        <strain evidence="9">Gill1</strain>
    </source>
</reference>
<evidence type="ECO:0000256" key="2">
    <source>
        <dbReference type="ARBA" id="ARBA00005642"/>
    </source>
</evidence>
<protein>
    <recommendedName>
        <fullName evidence="5">tRNA pseudouridine synthase B</fullName>
        <ecNumber evidence="5">5.4.99.25</ecNumber>
    </recommendedName>
    <alternativeName>
        <fullName evidence="5">tRNA pseudouridine(55) synthase</fullName>
        <shortName evidence="5">Psi55 synthase</shortName>
    </alternativeName>
    <alternativeName>
        <fullName evidence="5">tRNA pseudouridylate synthase</fullName>
    </alternativeName>
    <alternativeName>
        <fullName evidence="5">tRNA-uridine isomerase</fullName>
    </alternativeName>
</protein>
<dbReference type="InterPro" id="IPR015947">
    <property type="entry name" value="PUA-like_sf"/>
</dbReference>
<dbReference type="HAMAP" id="MF_01080">
    <property type="entry name" value="TruB_bact"/>
    <property type="match status" value="1"/>
</dbReference>
<dbReference type="GO" id="GO:0031119">
    <property type="term" value="P:tRNA pseudouridine synthesis"/>
    <property type="evidence" value="ECO:0007669"/>
    <property type="project" value="UniProtKB-UniRule"/>
</dbReference>
<dbReference type="NCBIfam" id="TIGR00431">
    <property type="entry name" value="TruB"/>
    <property type="match status" value="1"/>
</dbReference>
<dbReference type="EC" id="5.4.99.25" evidence="5"/>
<comment type="catalytic activity">
    <reaction evidence="1 5">
        <text>uridine(55) in tRNA = pseudouridine(55) in tRNA</text>
        <dbReference type="Rhea" id="RHEA:42532"/>
        <dbReference type="Rhea" id="RHEA-COMP:10101"/>
        <dbReference type="Rhea" id="RHEA-COMP:10102"/>
        <dbReference type="ChEBI" id="CHEBI:65314"/>
        <dbReference type="ChEBI" id="CHEBI:65315"/>
        <dbReference type="EC" id="5.4.99.25"/>
    </reaction>
</comment>
<dbReference type="SUPFAM" id="SSF55120">
    <property type="entry name" value="Pseudouridine synthase"/>
    <property type="match status" value="1"/>
</dbReference>
<proteinExistence type="inferred from homology"/>
<dbReference type="InterPro" id="IPR020103">
    <property type="entry name" value="PsdUridine_synth_cat_dom_sf"/>
</dbReference>
<dbReference type="InterPro" id="IPR015240">
    <property type="entry name" value="tRNA_sdUridine_synth_fam1_C"/>
</dbReference>
<keyword evidence="3 5" id="KW-0819">tRNA processing</keyword>
<dbReference type="InterPro" id="IPR002501">
    <property type="entry name" value="PsdUridine_synth_N"/>
</dbReference>
<dbReference type="InterPro" id="IPR032819">
    <property type="entry name" value="TruB_C"/>
</dbReference>
<evidence type="ECO:0000259" key="8">
    <source>
        <dbReference type="Pfam" id="PF16198"/>
    </source>
</evidence>
<gene>
    <name evidence="5 9" type="primary">truB</name>
    <name evidence="9" type="ORF">Ctma_1229</name>
</gene>
<evidence type="ECO:0000259" key="6">
    <source>
        <dbReference type="Pfam" id="PF01509"/>
    </source>
</evidence>
<keyword evidence="4 5" id="KW-0413">Isomerase</keyword>
<dbReference type="InterPro" id="IPR036974">
    <property type="entry name" value="PUA_sf"/>
</dbReference>
<sequence length="300" mass="33460">MSRRNPKGRDINGIILLDKDTGLSSNAILQKVKRLFFAKKAGHTGALDPLASGILPICLGQATKVAGFLLDDNKRYFVRGKLGETTDTLDCEGEIINTRAFELSEEQVKEVAFSFQGDIEQIPPMYSALKKDGQPLYKLARQGIEIERPARPVTIFNIDFLDYKDGIFTLEVACSKGTYIRSLIGDIGEKLGCGAHVIELRRTGFAHVNIGQTIKFSELEKLAGDDYAQLDAQIFPSEEMLPNIHSVSINEQQSIDIRYGRKIKVENQIDNLVKIFDENAVFLGIGEIENNILQPKRLFV</sequence>
<dbReference type="PANTHER" id="PTHR13767:SF2">
    <property type="entry name" value="PSEUDOURIDYLATE SYNTHASE TRUB1"/>
    <property type="match status" value="1"/>
</dbReference>
<dbReference type="CDD" id="cd02573">
    <property type="entry name" value="PseudoU_synth_EcTruB"/>
    <property type="match status" value="1"/>
</dbReference>
<evidence type="ECO:0000256" key="1">
    <source>
        <dbReference type="ARBA" id="ARBA00000385"/>
    </source>
</evidence>
<feature type="active site" description="Nucleophile" evidence="5">
    <location>
        <position position="48"/>
    </location>
</feature>
<dbReference type="Pfam" id="PF16198">
    <property type="entry name" value="TruB_C_2"/>
    <property type="match status" value="1"/>
</dbReference>
<organism evidence="9">
    <name type="scientific">Catillopecten margaritatus gill symbiont</name>
    <dbReference type="NCBI Taxonomy" id="3083288"/>
    <lineage>
        <taxon>Bacteria</taxon>
        <taxon>Pseudomonadati</taxon>
        <taxon>Pseudomonadota</taxon>
        <taxon>Gammaproteobacteria</taxon>
        <taxon>sulfur-oxidizing symbionts</taxon>
    </lineage>
</organism>
<dbReference type="GO" id="GO:0160148">
    <property type="term" value="F:tRNA pseudouridine(55) synthase activity"/>
    <property type="evidence" value="ECO:0007669"/>
    <property type="project" value="UniProtKB-EC"/>
</dbReference>
<dbReference type="CDD" id="cd21152">
    <property type="entry name" value="PUA_TruB_bacterial"/>
    <property type="match status" value="1"/>
</dbReference>
<evidence type="ECO:0000259" key="7">
    <source>
        <dbReference type="Pfam" id="PF09157"/>
    </source>
</evidence>
<dbReference type="AlphaFoldDB" id="A0AAU6PHM8"/>
<feature type="domain" description="tRNA pseudouridylate synthase B C-terminal" evidence="8">
    <location>
        <begin position="181"/>
        <end position="241"/>
    </location>
</feature>
<dbReference type="EMBL" id="CP138327">
    <property type="protein sequence ID" value="WXU00506.1"/>
    <property type="molecule type" value="Genomic_DNA"/>
</dbReference>
<comment type="function">
    <text evidence="5">Responsible for synthesis of pseudouridine from uracil-55 in the psi GC loop of transfer RNAs.</text>
</comment>
<dbReference type="Pfam" id="PF09157">
    <property type="entry name" value="TruB-C_2"/>
    <property type="match status" value="1"/>
</dbReference>
<dbReference type="Gene3D" id="3.30.2350.10">
    <property type="entry name" value="Pseudouridine synthase"/>
    <property type="match status" value="1"/>
</dbReference>
<evidence type="ECO:0000256" key="4">
    <source>
        <dbReference type="ARBA" id="ARBA00023235"/>
    </source>
</evidence>
<dbReference type="SUPFAM" id="SSF88697">
    <property type="entry name" value="PUA domain-like"/>
    <property type="match status" value="1"/>
</dbReference>
<dbReference type="Pfam" id="PF01509">
    <property type="entry name" value="TruB_N"/>
    <property type="match status" value="1"/>
</dbReference>
<evidence type="ECO:0000313" key="9">
    <source>
        <dbReference type="EMBL" id="WXU00506.1"/>
    </source>
</evidence>
<dbReference type="GO" id="GO:1990481">
    <property type="term" value="P:mRNA pseudouridine synthesis"/>
    <property type="evidence" value="ECO:0007669"/>
    <property type="project" value="TreeGrafter"/>
</dbReference>
<dbReference type="PANTHER" id="PTHR13767">
    <property type="entry name" value="TRNA-PSEUDOURIDINE SYNTHASE"/>
    <property type="match status" value="1"/>
</dbReference>
<feature type="domain" description="tRNA pseudouridine synthase II TruB subfamily 1 C-terminal" evidence="7">
    <location>
        <begin position="247"/>
        <end position="299"/>
    </location>
</feature>